<keyword evidence="2" id="KW-0812">Transmembrane</keyword>
<proteinExistence type="predicted"/>
<accession>A0A1F5ZPG7</accession>
<dbReference type="InterPro" id="IPR023365">
    <property type="entry name" value="Sortase_dom-sf"/>
</dbReference>
<dbReference type="NCBIfam" id="TIGR01076">
    <property type="entry name" value="sortase_fam"/>
    <property type="match status" value="1"/>
</dbReference>
<dbReference type="Pfam" id="PF04203">
    <property type="entry name" value="Sortase"/>
    <property type="match status" value="1"/>
</dbReference>
<reference evidence="3 4" key="1">
    <citation type="journal article" date="2016" name="Nat. Commun.">
        <title>Thousands of microbial genomes shed light on interconnected biogeochemical processes in an aquifer system.</title>
        <authorList>
            <person name="Anantharaman K."/>
            <person name="Brown C.T."/>
            <person name="Hug L.A."/>
            <person name="Sharon I."/>
            <person name="Castelle C.J."/>
            <person name="Probst A.J."/>
            <person name="Thomas B.C."/>
            <person name="Singh A."/>
            <person name="Wilkins M.J."/>
            <person name="Karaoz U."/>
            <person name="Brodie E.L."/>
            <person name="Williams K.H."/>
            <person name="Hubbard S.S."/>
            <person name="Banfield J.F."/>
        </authorList>
    </citation>
    <scope>NUCLEOTIDE SEQUENCE [LARGE SCALE GENOMIC DNA]</scope>
</reference>
<dbReference type="GO" id="GO:0016787">
    <property type="term" value="F:hydrolase activity"/>
    <property type="evidence" value="ECO:0007669"/>
    <property type="project" value="UniProtKB-KW"/>
</dbReference>
<dbReference type="STRING" id="1798382.A3D77_03310"/>
<evidence type="ECO:0000256" key="2">
    <source>
        <dbReference type="SAM" id="Phobius"/>
    </source>
</evidence>
<evidence type="ECO:0000313" key="3">
    <source>
        <dbReference type="EMBL" id="OGG13987.1"/>
    </source>
</evidence>
<evidence type="ECO:0008006" key="5">
    <source>
        <dbReference type="Google" id="ProtNLM"/>
    </source>
</evidence>
<dbReference type="InterPro" id="IPR005754">
    <property type="entry name" value="Sortase"/>
</dbReference>
<dbReference type="AlphaFoldDB" id="A0A1F5ZPG7"/>
<keyword evidence="1" id="KW-0378">Hydrolase</keyword>
<sequence>MTVKKEKVKFIILRTLGNFFILFSIYGMVMTFGPALYMEAIFRFNELRNVQYVVDAGTPMVTPAPNQPSLATPTPLPSGKRTFFGQLTGGDKIQVLSPISAQFGLVIPKIGANAPIYPNVDAGNPDVYLPTLLKGVAHAAGTVFPGVHGNIFLFAHSTDNFWNVGRYNAIFYLLKELENGDEIDVYYQGVRHVYRVVNKLIVDPSETHYLTDTLPYEQLTLQTCWPPGTTIKRMLVIARPEKDLNRL</sequence>
<protein>
    <recommendedName>
        <fullName evidence="5">Sortase</fullName>
    </recommendedName>
</protein>
<name>A0A1F5ZPG7_9BACT</name>
<keyword evidence="2" id="KW-1133">Transmembrane helix</keyword>
<organism evidence="3 4">
    <name type="scientific">Candidatus Gottesmanbacteria bacterium RIFCSPHIGHO2_02_FULL_39_11</name>
    <dbReference type="NCBI Taxonomy" id="1798382"/>
    <lineage>
        <taxon>Bacteria</taxon>
        <taxon>Candidatus Gottesmaniibacteriota</taxon>
    </lineage>
</organism>
<dbReference type="SUPFAM" id="SSF63817">
    <property type="entry name" value="Sortase"/>
    <property type="match status" value="1"/>
</dbReference>
<dbReference type="Gene3D" id="2.40.260.10">
    <property type="entry name" value="Sortase"/>
    <property type="match status" value="1"/>
</dbReference>
<dbReference type="Proteomes" id="UP000176923">
    <property type="component" value="Unassembled WGS sequence"/>
</dbReference>
<keyword evidence="2" id="KW-0472">Membrane</keyword>
<dbReference type="EMBL" id="MFJL01000032">
    <property type="protein sequence ID" value="OGG13987.1"/>
    <property type="molecule type" value="Genomic_DNA"/>
</dbReference>
<comment type="caution">
    <text evidence="3">The sequence shown here is derived from an EMBL/GenBank/DDBJ whole genome shotgun (WGS) entry which is preliminary data.</text>
</comment>
<feature type="transmembrane region" description="Helical" evidence="2">
    <location>
        <begin position="12"/>
        <end position="37"/>
    </location>
</feature>
<gene>
    <name evidence="3" type="ORF">A3D77_03310</name>
</gene>
<evidence type="ECO:0000313" key="4">
    <source>
        <dbReference type="Proteomes" id="UP000176923"/>
    </source>
</evidence>
<evidence type="ECO:0000256" key="1">
    <source>
        <dbReference type="ARBA" id="ARBA00022801"/>
    </source>
</evidence>